<evidence type="ECO:0000256" key="1">
    <source>
        <dbReference type="ARBA" id="ARBA00004141"/>
    </source>
</evidence>
<dbReference type="AlphaFoldDB" id="A0A8J2Z877"/>
<reference evidence="6 7" key="1">
    <citation type="journal article" date="2014" name="Int. J. Syst. Evol. Microbiol.">
        <title>Complete genome sequence of Corynebacterium casei LMG S-19264T (=DSM 44701T), isolated from a smear-ripened cheese.</title>
        <authorList>
            <consortium name="US DOE Joint Genome Institute (JGI-PGF)"/>
            <person name="Walter F."/>
            <person name="Albersmeier A."/>
            <person name="Kalinowski J."/>
            <person name="Ruckert C."/>
        </authorList>
    </citation>
    <scope>NUCLEOTIDE SEQUENCE [LARGE SCALE GENOMIC DNA]</scope>
    <source>
        <strain evidence="6 7">CGMCC 1.16330</strain>
    </source>
</reference>
<evidence type="ECO:0000256" key="2">
    <source>
        <dbReference type="ARBA" id="ARBA00022692"/>
    </source>
</evidence>
<proteinExistence type="predicted"/>
<feature type="transmembrane region" description="Helical" evidence="5">
    <location>
        <begin position="67"/>
        <end position="90"/>
    </location>
</feature>
<keyword evidence="4 5" id="KW-0472">Membrane</keyword>
<dbReference type="Proteomes" id="UP000597507">
    <property type="component" value="Unassembled WGS sequence"/>
</dbReference>
<gene>
    <name evidence="6" type="ORF">GCM10010964_01180</name>
</gene>
<organism evidence="6 7">
    <name type="scientific">Caldovatus sediminis</name>
    <dbReference type="NCBI Taxonomy" id="2041189"/>
    <lineage>
        <taxon>Bacteria</taxon>
        <taxon>Pseudomonadati</taxon>
        <taxon>Pseudomonadota</taxon>
        <taxon>Alphaproteobacteria</taxon>
        <taxon>Acetobacterales</taxon>
        <taxon>Roseomonadaceae</taxon>
        <taxon>Caldovatus</taxon>
    </lineage>
</organism>
<accession>A0A8J2Z877</accession>
<protein>
    <submittedName>
        <fullName evidence="6">Uncharacterized protein</fullName>
    </submittedName>
</protein>
<feature type="transmembrane region" description="Helical" evidence="5">
    <location>
        <begin position="222"/>
        <end position="247"/>
    </location>
</feature>
<keyword evidence="3 5" id="KW-1133">Transmembrane helix</keyword>
<dbReference type="Pfam" id="PF01758">
    <property type="entry name" value="SBF"/>
    <property type="match status" value="1"/>
</dbReference>
<comment type="subcellular location">
    <subcellularLocation>
        <location evidence="1">Membrane</location>
        <topology evidence="1">Multi-pass membrane protein</topology>
    </subcellularLocation>
</comment>
<dbReference type="InterPro" id="IPR002657">
    <property type="entry name" value="BilAc:Na_symport/Acr3"/>
</dbReference>
<dbReference type="InterPro" id="IPR038770">
    <property type="entry name" value="Na+/solute_symporter_sf"/>
</dbReference>
<feature type="transmembrane region" description="Helical" evidence="5">
    <location>
        <begin position="123"/>
        <end position="141"/>
    </location>
</feature>
<sequence>MLRRLLERAARHGSALLALSVAVGFAVPPLAAAARTLVTPVVAALLTLVLLRVDFTRLSALLRRPALIAALLAWMMLAAPVLAHALARLAGLDGPLGAGAVVVAAGCAITAAPAFARLVGLDAEVALVLVVLSTLLVPFTAPPLALGLLGLDLAIPMGALMLRLALVVGLPLLASLAIRRLAGPARLARWGAAVDGAAVLTVCVFGVAVMDGIQARLLAEPLWVAGGLALGFLTNFGLNLATALAFAPLGRHLALSAGLVAGNRNSALYLAVLPAATDPGILLFLALFQVPLFLNPFLLRPVYDRLRGAGPS</sequence>
<name>A0A8J2Z877_9PROT</name>
<dbReference type="Gene3D" id="1.20.1530.20">
    <property type="match status" value="1"/>
</dbReference>
<keyword evidence="2 5" id="KW-0812">Transmembrane</keyword>
<dbReference type="GO" id="GO:0016020">
    <property type="term" value="C:membrane"/>
    <property type="evidence" value="ECO:0007669"/>
    <property type="project" value="UniProtKB-SubCell"/>
</dbReference>
<dbReference type="RefSeq" id="WP_188897382.1">
    <property type="nucleotide sequence ID" value="NZ_BMKS01000001.1"/>
</dbReference>
<evidence type="ECO:0000313" key="6">
    <source>
        <dbReference type="EMBL" id="GGG16623.1"/>
    </source>
</evidence>
<comment type="caution">
    <text evidence="6">The sequence shown here is derived from an EMBL/GenBank/DDBJ whole genome shotgun (WGS) entry which is preliminary data.</text>
</comment>
<feature type="transmembrane region" description="Helical" evidence="5">
    <location>
        <begin position="96"/>
        <end position="116"/>
    </location>
</feature>
<feature type="transmembrane region" description="Helical" evidence="5">
    <location>
        <begin position="37"/>
        <end position="55"/>
    </location>
</feature>
<evidence type="ECO:0000256" key="5">
    <source>
        <dbReference type="SAM" id="Phobius"/>
    </source>
</evidence>
<feature type="transmembrane region" description="Helical" evidence="5">
    <location>
        <begin position="12"/>
        <end position="31"/>
    </location>
</feature>
<evidence type="ECO:0000256" key="4">
    <source>
        <dbReference type="ARBA" id="ARBA00023136"/>
    </source>
</evidence>
<evidence type="ECO:0000256" key="3">
    <source>
        <dbReference type="ARBA" id="ARBA00022989"/>
    </source>
</evidence>
<dbReference type="EMBL" id="BMKS01000001">
    <property type="protein sequence ID" value="GGG16623.1"/>
    <property type="molecule type" value="Genomic_DNA"/>
</dbReference>
<feature type="transmembrane region" description="Helical" evidence="5">
    <location>
        <begin position="190"/>
        <end position="210"/>
    </location>
</feature>
<evidence type="ECO:0000313" key="7">
    <source>
        <dbReference type="Proteomes" id="UP000597507"/>
    </source>
</evidence>
<feature type="transmembrane region" description="Helical" evidence="5">
    <location>
        <begin position="268"/>
        <end position="294"/>
    </location>
</feature>
<keyword evidence="7" id="KW-1185">Reference proteome</keyword>
<feature type="transmembrane region" description="Helical" evidence="5">
    <location>
        <begin position="153"/>
        <end position="178"/>
    </location>
</feature>